<feature type="domain" description="CCHC-type" evidence="8">
    <location>
        <begin position="35"/>
        <end position="49"/>
    </location>
</feature>
<sequence>MYGLDVDLIMLALATHEIHFSILREVVFTPGQQNKCFLCGQMGHMAAECEGNAKRKNGEFDEKGEIVPKKPYHFLHIWTLREYLEIEMRIPNIPFKIDFERIVDDFIFMCFFVGNDFLPHMPTLEIREGAINLLLAVYKKEFRALGGYLTDRSKPNMRKVKHFIQAVGSYEDKIFSKRARLHQRQAERVKRDKTQVKRGDDAEPQIKPDIDNPACFHNVKLMGVQNICKSKKSNPRKEFDVVR</sequence>
<keyword evidence="6" id="KW-0863">Zinc-finger</keyword>
<reference evidence="9" key="2">
    <citation type="submission" date="2023-05" db="EMBL/GenBank/DDBJ databases">
        <authorList>
            <person name="Schelkunov M.I."/>
        </authorList>
    </citation>
    <scope>NUCLEOTIDE SEQUENCE</scope>
    <source>
        <strain evidence="9">Hsosn_3</strain>
        <tissue evidence="9">Leaf</tissue>
    </source>
</reference>
<evidence type="ECO:0000256" key="3">
    <source>
        <dbReference type="ARBA" id="ARBA00022801"/>
    </source>
</evidence>
<evidence type="ECO:0000256" key="2">
    <source>
        <dbReference type="ARBA" id="ARBA00022722"/>
    </source>
</evidence>
<proteinExistence type="predicted"/>
<dbReference type="InterPro" id="IPR004859">
    <property type="entry name" value="Xrn1_N"/>
</dbReference>
<dbReference type="SMART" id="SM00343">
    <property type="entry name" value="ZnF_C2HC"/>
    <property type="match status" value="1"/>
</dbReference>
<keyword evidence="10" id="KW-1185">Reference proteome</keyword>
<dbReference type="Proteomes" id="UP001237642">
    <property type="component" value="Unassembled WGS sequence"/>
</dbReference>
<dbReference type="InterPro" id="IPR041412">
    <property type="entry name" value="Xrn1_helical"/>
</dbReference>
<dbReference type="GO" id="GO:0005634">
    <property type="term" value="C:nucleus"/>
    <property type="evidence" value="ECO:0007669"/>
    <property type="project" value="TreeGrafter"/>
</dbReference>
<dbReference type="InterPro" id="IPR027073">
    <property type="entry name" value="5_3_exoribonuclease"/>
</dbReference>
<dbReference type="Pfam" id="PF17846">
    <property type="entry name" value="XRN_M"/>
    <property type="match status" value="1"/>
</dbReference>
<reference evidence="9" key="1">
    <citation type="submission" date="2023-02" db="EMBL/GenBank/DDBJ databases">
        <title>Genome of toxic invasive species Heracleum sosnowskyi carries increased number of genes despite the absence of recent whole-genome duplications.</title>
        <authorList>
            <person name="Schelkunov M."/>
            <person name="Shtratnikova V."/>
            <person name="Makarenko M."/>
            <person name="Klepikova A."/>
            <person name="Omelchenko D."/>
            <person name="Novikova G."/>
            <person name="Obukhova E."/>
            <person name="Bogdanov V."/>
            <person name="Penin A."/>
            <person name="Logacheva M."/>
        </authorList>
    </citation>
    <scope>NUCLEOTIDE SEQUENCE</scope>
    <source>
        <strain evidence="9">Hsosn_3</strain>
        <tissue evidence="9">Leaf</tissue>
    </source>
</reference>
<dbReference type="InterPro" id="IPR001878">
    <property type="entry name" value="Znf_CCHC"/>
</dbReference>
<organism evidence="9 10">
    <name type="scientific">Heracleum sosnowskyi</name>
    <dbReference type="NCBI Taxonomy" id="360622"/>
    <lineage>
        <taxon>Eukaryota</taxon>
        <taxon>Viridiplantae</taxon>
        <taxon>Streptophyta</taxon>
        <taxon>Embryophyta</taxon>
        <taxon>Tracheophyta</taxon>
        <taxon>Spermatophyta</taxon>
        <taxon>Magnoliopsida</taxon>
        <taxon>eudicotyledons</taxon>
        <taxon>Gunneridae</taxon>
        <taxon>Pentapetalae</taxon>
        <taxon>asterids</taxon>
        <taxon>campanulids</taxon>
        <taxon>Apiales</taxon>
        <taxon>Apiaceae</taxon>
        <taxon>Apioideae</taxon>
        <taxon>apioid superclade</taxon>
        <taxon>Tordylieae</taxon>
        <taxon>Tordyliinae</taxon>
        <taxon>Heracleum</taxon>
    </lineage>
</organism>
<evidence type="ECO:0000313" key="10">
    <source>
        <dbReference type="Proteomes" id="UP001237642"/>
    </source>
</evidence>
<evidence type="ECO:0000256" key="7">
    <source>
        <dbReference type="SAM" id="MobiDB-lite"/>
    </source>
</evidence>
<keyword evidence="2" id="KW-0540">Nuclease</keyword>
<name>A0AAD8IFX8_9APIA</name>
<keyword evidence="4" id="KW-0269">Exonuclease</keyword>
<evidence type="ECO:0000256" key="5">
    <source>
        <dbReference type="ARBA" id="ARBA00023054"/>
    </source>
</evidence>
<dbReference type="PROSITE" id="PS50158">
    <property type="entry name" value="ZF_CCHC"/>
    <property type="match status" value="1"/>
</dbReference>
<evidence type="ECO:0000256" key="6">
    <source>
        <dbReference type="PROSITE-ProRule" id="PRU00047"/>
    </source>
</evidence>
<evidence type="ECO:0000313" key="9">
    <source>
        <dbReference type="EMBL" id="KAK1385025.1"/>
    </source>
</evidence>
<keyword evidence="1" id="KW-0698">rRNA processing</keyword>
<keyword evidence="6" id="KW-0862">Zinc</keyword>
<dbReference type="PANTHER" id="PTHR12341">
    <property type="entry name" value="5'-&gt;3' EXORIBONUCLEASE"/>
    <property type="match status" value="1"/>
</dbReference>
<keyword evidence="3" id="KW-0378">Hydrolase</keyword>
<gene>
    <name evidence="9" type="ORF">POM88_022760</name>
</gene>
<keyword evidence="5" id="KW-0175">Coiled coil</keyword>
<dbReference type="GO" id="GO:0000956">
    <property type="term" value="P:nuclear-transcribed mRNA catabolic process"/>
    <property type="evidence" value="ECO:0007669"/>
    <property type="project" value="TreeGrafter"/>
</dbReference>
<dbReference type="GO" id="GO:0008270">
    <property type="term" value="F:zinc ion binding"/>
    <property type="evidence" value="ECO:0007669"/>
    <property type="project" value="UniProtKB-KW"/>
</dbReference>
<keyword evidence="6" id="KW-0479">Metal-binding</keyword>
<dbReference type="InterPro" id="IPR036875">
    <property type="entry name" value="Znf_CCHC_sf"/>
</dbReference>
<feature type="region of interest" description="Disordered" evidence="7">
    <location>
        <begin position="186"/>
        <end position="209"/>
    </location>
</feature>
<comment type="caution">
    <text evidence="9">The sequence shown here is derived from an EMBL/GenBank/DDBJ whole genome shotgun (WGS) entry which is preliminary data.</text>
</comment>
<dbReference type="GO" id="GO:0004534">
    <property type="term" value="F:5'-3' RNA exonuclease activity"/>
    <property type="evidence" value="ECO:0007669"/>
    <property type="project" value="TreeGrafter"/>
</dbReference>
<accession>A0AAD8IFX8</accession>
<dbReference type="AlphaFoldDB" id="A0AAD8IFX8"/>
<evidence type="ECO:0000259" key="8">
    <source>
        <dbReference type="PROSITE" id="PS50158"/>
    </source>
</evidence>
<dbReference type="GO" id="GO:0003723">
    <property type="term" value="F:RNA binding"/>
    <property type="evidence" value="ECO:0007669"/>
    <property type="project" value="TreeGrafter"/>
</dbReference>
<dbReference type="PANTHER" id="PTHR12341:SF41">
    <property type="entry name" value="5'-3' EXORIBONUCLEASE 2"/>
    <property type="match status" value="1"/>
</dbReference>
<dbReference type="EMBL" id="JAUIZM010000005">
    <property type="protein sequence ID" value="KAK1385025.1"/>
    <property type="molecule type" value="Genomic_DNA"/>
</dbReference>
<dbReference type="Pfam" id="PF03159">
    <property type="entry name" value="XRN_N"/>
    <property type="match status" value="1"/>
</dbReference>
<protein>
    <recommendedName>
        <fullName evidence="8">CCHC-type domain-containing protein</fullName>
    </recommendedName>
</protein>
<evidence type="ECO:0000256" key="1">
    <source>
        <dbReference type="ARBA" id="ARBA00022552"/>
    </source>
</evidence>
<evidence type="ECO:0000256" key="4">
    <source>
        <dbReference type="ARBA" id="ARBA00022839"/>
    </source>
</evidence>
<dbReference type="SUPFAM" id="SSF57756">
    <property type="entry name" value="Retrovirus zinc finger-like domains"/>
    <property type="match status" value="1"/>
</dbReference>
<dbReference type="Pfam" id="PF00098">
    <property type="entry name" value="zf-CCHC"/>
    <property type="match status" value="1"/>
</dbReference>
<dbReference type="GO" id="GO:0006364">
    <property type="term" value="P:rRNA processing"/>
    <property type="evidence" value="ECO:0007669"/>
    <property type="project" value="UniProtKB-KW"/>
</dbReference>
<dbReference type="Gene3D" id="3.40.50.12390">
    <property type="match status" value="1"/>
</dbReference>